<dbReference type="InterPro" id="IPR010980">
    <property type="entry name" value="Cyt_c/b562"/>
</dbReference>
<feature type="chain" id="PRO_5018077082" evidence="1">
    <location>
        <begin position="19"/>
        <end position="172"/>
    </location>
</feature>
<dbReference type="SUPFAM" id="SSF47175">
    <property type="entry name" value="Cytochromes"/>
    <property type="match status" value="1"/>
</dbReference>
<dbReference type="PROSITE" id="PS51257">
    <property type="entry name" value="PROKAR_LIPOPROTEIN"/>
    <property type="match status" value="1"/>
</dbReference>
<dbReference type="Gene3D" id="1.20.120.10">
    <property type="entry name" value="Cytochrome c/b562"/>
    <property type="match status" value="1"/>
</dbReference>
<dbReference type="EMBL" id="RQYC01000023">
    <property type="protein sequence ID" value="RRD89079.1"/>
    <property type="molecule type" value="Genomic_DNA"/>
</dbReference>
<keyword evidence="3" id="KW-1185">Reference proteome</keyword>
<dbReference type="PROSITE" id="PS51009">
    <property type="entry name" value="CYTCII"/>
    <property type="match status" value="1"/>
</dbReference>
<protein>
    <submittedName>
        <fullName evidence="2">Cytochrome C</fullName>
    </submittedName>
</protein>
<accession>A0A3P2A182</accession>
<dbReference type="Pfam" id="PF01322">
    <property type="entry name" value="Cytochrom_C_2"/>
    <property type="match status" value="1"/>
</dbReference>
<comment type="caution">
    <text evidence="2">The sequence shown here is derived from an EMBL/GenBank/DDBJ whole genome shotgun (WGS) entry which is preliminary data.</text>
</comment>
<dbReference type="OrthoDB" id="5520910at2"/>
<reference evidence="2 3" key="1">
    <citation type="submission" date="2018-11" db="EMBL/GenBank/DDBJ databases">
        <title>Genomes From Bacteria Associated with the Canine Oral Cavity: a Test Case for Automated Genome-Based Taxonomic Assignment.</title>
        <authorList>
            <person name="Coil D.A."/>
            <person name="Jospin G."/>
            <person name="Darling A.E."/>
            <person name="Wallis C."/>
            <person name="Davis I.J."/>
            <person name="Harris S."/>
            <person name="Eisen J.A."/>
            <person name="Holcombe L.J."/>
            <person name="O'Flynn C."/>
        </authorList>
    </citation>
    <scope>NUCLEOTIDE SEQUENCE [LARGE SCALE GENOMIC DNA]</scope>
    <source>
        <strain evidence="2 3">COT-280</strain>
    </source>
</reference>
<dbReference type="InterPro" id="IPR002321">
    <property type="entry name" value="Cyt_c_II"/>
</dbReference>
<dbReference type="GO" id="GO:0009055">
    <property type="term" value="F:electron transfer activity"/>
    <property type="evidence" value="ECO:0007669"/>
    <property type="project" value="InterPro"/>
</dbReference>
<evidence type="ECO:0000313" key="2">
    <source>
        <dbReference type="EMBL" id="RRD89079.1"/>
    </source>
</evidence>
<dbReference type="Proteomes" id="UP000269923">
    <property type="component" value="Unassembled WGS sequence"/>
</dbReference>
<proteinExistence type="predicted"/>
<name>A0A3P2A182_9NEIS</name>
<keyword evidence="1" id="KW-0732">Signal</keyword>
<dbReference type="GO" id="GO:0022900">
    <property type="term" value="P:electron transport chain"/>
    <property type="evidence" value="ECO:0007669"/>
    <property type="project" value="InterPro"/>
</dbReference>
<dbReference type="AlphaFoldDB" id="A0A3P2A182"/>
<dbReference type="GO" id="GO:0005506">
    <property type="term" value="F:iron ion binding"/>
    <property type="evidence" value="ECO:0007669"/>
    <property type="project" value="InterPro"/>
</dbReference>
<evidence type="ECO:0000313" key="3">
    <source>
        <dbReference type="Proteomes" id="UP000269923"/>
    </source>
</evidence>
<feature type="signal peptide" evidence="1">
    <location>
        <begin position="1"/>
        <end position="18"/>
    </location>
</feature>
<dbReference type="GO" id="GO:0020037">
    <property type="term" value="F:heme binding"/>
    <property type="evidence" value="ECO:0007669"/>
    <property type="project" value="InterPro"/>
</dbReference>
<gene>
    <name evidence="2" type="ORF">EII21_09985</name>
</gene>
<sequence>MHKYLVLLGTVLVLGACGGEAPAPQAASAPAASAAASMQAGGQTFATGKGELSKERSAAFKSFMPTYSDMGKMAKGDDAFDEAKFKKLAASFAKEARAPFDHFANDPDGNGRSLPAVWLQADAFAGERDRFFQAVDALNEAAQTSKLDDIKAAFGAVSASCKSCHEAFRAPE</sequence>
<organism evidence="2 3">
    <name type="scientific">Conchiformibius steedae</name>
    <dbReference type="NCBI Taxonomy" id="153493"/>
    <lineage>
        <taxon>Bacteria</taxon>
        <taxon>Pseudomonadati</taxon>
        <taxon>Pseudomonadota</taxon>
        <taxon>Betaproteobacteria</taxon>
        <taxon>Neisseriales</taxon>
        <taxon>Neisseriaceae</taxon>
        <taxon>Conchiformibius</taxon>
    </lineage>
</organism>
<evidence type="ECO:0000256" key="1">
    <source>
        <dbReference type="SAM" id="SignalP"/>
    </source>
</evidence>
<dbReference type="STRING" id="1121352.GCA_000620925_01834"/>